<evidence type="ECO:0000256" key="2">
    <source>
        <dbReference type="ARBA" id="ARBA00022980"/>
    </source>
</evidence>
<sequence length="362" mass="39789">MGRDTAAGDTAFEAARSLLVARGADTLEHPGGTLLAHLDRVEARLAAWGARDALRLAGLCHAFYGTDGFARNLLPLERREELAAAIGAEAEELVYLYASCDRDFSYAGLREEDGPFRDRFTSAVRTPTLRRRADFAELTAANELDLAAENPEARARWGGPLLRLFTRWRPLLSEAAFADAREILTLRGAEREAFLDGLERGDVRVGVVSHIASFHVTFVELGGVEGMMNIPEVSWRFYDLPGEIIAEGQELVFEVLDVDRSRDRISLSLKALEPDPLAAFARGGFGGVRTGRVTRTVPSGIFLLLADGVEAYVHHDDLDGRSPRAGDELNFEVRGVNRVTRRVRITLCRPPENPARPTPAPC</sequence>
<comment type="caution">
    <text evidence="5">The sequence shown here is derived from an EMBL/GenBank/DDBJ whole genome shotgun (WGS) entry which is preliminary data.</text>
</comment>
<protein>
    <submittedName>
        <fullName evidence="5">DUF6817 domain-containing protein</fullName>
    </submittedName>
</protein>
<keyword evidence="6" id="KW-1185">Reference proteome</keyword>
<dbReference type="PROSITE" id="PS50126">
    <property type="entry name" value="S1"/>
    <property type="match status" value="2"/>
</dbReference>
<evidence type="ECO:0000313" key="6">
    <source>
        <dbReference type="Proteomes" id="UP001603013"/>
    </source>
</evidence>
<organism evidence="5 6">
    <name type="scientific">Streptomyces lateritius</name>
    <dbReference type="NCBI Taxonomy" id="67313"/>
    <lineage>
        <taxon>Bacteria</taxon>
        <taxon>Bacillati</taxon>
        <taxon>Actinomycetota</taxon>
        <taxon>Actinomycetes</taxon>
        <taxon>Kitasatosporales</taxon>
        <taxon>Streptomycetaceae</taxon>
        <taxon>Streptomyces</taxon>
    </lineage>
</organism>
<proteinExistence type="inferred from homology"/>
<feature type="domain" description="S1 motif" evidence="4">
    <location>
        <begin position="201"/>
        <end position="270"/>
    </location>
</feature>
<dbReference type="Proteomes" id="UP001603013">
    <property type="component" value="Unassembled WGS sequence"/>
</dbReference>
<name>A0ABW6YD79_9ACTN</name>
<accession>A0ABW6YD79</accession>
<dbReference type="PANTHER" id="PTHR10724">
    <property type="entry name" value="30S RIBOSOMAL PROTEIN S1"/>
    <property type="match status" value="1"/>
</dbReference>
<reference evidence="5 6" key="1">
    <citation type="submission" date="2024-10" db="EMBL/GenBank/DDBJ databases">
        <title>The Natural Products Discovery Center: Release of the First 8490 Sequenced Strains for Exploring Actinobacteria Biosynthetic Diversity.</title>
        <authorList>
            <person name="Kalkreuter E."/>
            <person name="Kautsar S.A."/>
            <person name="Yang D."/>
            <person name="Bader C.D."/>
            <person name="Teijaro C.N."/>
            <person name="Fluegel L."/>
            <person name="Davis C.M."/>
            <person name="Simpson J.R."/>
            <person name="Lauterbach L."/>
            <person name="Steele A.D."/>
            <person name="Gui C."/>
            <person name="Meng S."/>
            <person name="Li G."/>
            <person name="Viehrig K."/>
            <person name="Ye F."/>
            <person name="Su P."/>
            <person name="Kiefer A.F."/>
            <person name="Nichols A."/>
            <person name="Cepeda A.J."/>
            <person name="Yan W."/>
            <person name="Fan B."/>
            <person name="Jiang Y."/>
            <person name="Adhikari A."/>
            <person name="Zheng C.-J."/>
            <person name="Schuster L."/>
            <person name="Cowan T.M."/>
            <person name="Smanski M.J."/>
            <person name="Chevrette M.G."/>
            <person name="De Carvalho L.P.S."/>
            <person name="Shen B."/>
        </authorList>
    </citation>
    <scope>NUCLEOTIDE SEQUENCE [LARGE SCALE GENOMIC DNA]</scope>
    <source>
        <strain evidence="5 6">NPDC015755</strain>
    </source>
</reference>
<dbReference type="InterPro" id="IPR003029">
    <property type="entry name" value="S1_domain"/>
</dbReference>
<dbReference type="InterPro" id="IPR050437">
    <property type="entry name" value="Ribos_protein_bS1-like"/>
</dbReference>
<dbReference type="Gene3D" id="2.40.50.140">
    <property type="entry name" value="Nucleic acid-binding proteins"/>
    <property type="match status" value="2"/>
</dbReference>
<gene>
    <name evidence="5" type="ORF">ACF05T_15415</name>
</gene>
<evidence type="ECO:0000256" key="1">
    <source>
        <dbReference type="ARBA" id="ARBA00006767"/>
    </source>
</evidence>
<dbReference type="RefSeq" id="WP_391934777.1">
    <property type="nucleotide sequence ID" value="NZ_JBIBSM010000007.1"/>
</dbReference>
<dbReference type="Pfam" id="PF20680">
    <property type="entry name" value="DUF6817"/>
    <property type="match status" value="1"/>
</dbReference>
<keyword evidence="3" id="KW-0687">Ribonucleoprotein</keyword>
<dbReference type="InterPro" id="IPR049202">
    <property type="entry name" value="DUF6817"/>
</dbReference>
<feature type="domain" description="S1 motif" evidence="4">
    <location>
        <begin position="286"/>
        <end position="348"/>
    </location>
</feature>
<dbReference type="Pfam" id="PF00575">
    <property type="entry name" value="S1"/>
    <property type="match status" value="1"/>
</dbReference>
<dbReference type="CDD" id="cd00164">
    <property type="entry name" value="S1_like"/>
    <property type="match status" value="1"/>
</dbReference>
<dbReference type="PANTHER" id="PTHR10724:SF7">
    <property type="entry name" value="SMALL RIBOSOMAL SUBUNIT PROTEIN BS1C"/>
    <property type="match status" value="1"/>
</dbReference>
<keyword evidence="2" id="KW-0689">Ribosomal protein</keyword>
<evidence type="ECO:0000256" key="3">
    <source>
        <dbReference type="ARBA" id="ARBA00023274"/>
    </source>
</evidence>
<comment type="similarity">
    <text evidence="1">Belongs to the bacterial ribosomal protein bS1 family.</text>
</comment>
<evidence type="ECO:0000259" key="4">
    <source>
        <dbReference type="PROSITE" id="PS50126"/>
    </source>
</evidence>
<dbReference type="SUPFAM" id="SSF50249">
    <property type="entry name" value="Nucleic acid-binding proteins"/>
    <property type="match status" value="2"/>
</dbReference>
<dbReference type="InterPro" id="IPR012340">
    <property type="entry name" value="NA-bd_OB-fold"/>
</dbReference>
<dbReference type="EMBL" id="JBIBSM010000007">
    <property type="protein sequence ID" value="MFF8277481.1"/>
    <property type="molecule type" value="Genomic_DNA"/>
</dbReference>
<dbReference type="SMART" id="SM00316">
    <property type="entry name" value="S1"/>
    <property type="match status" value="2"/>
</dbReference>
<evidence type="ECO:0000313" key="5">
    <source>
        <dbReference type="EMBL" id="MFF8277481.1"/>
    </source>
</evidence>